<name>A0A0U1Q322_9BURK</name>
<gene>
    <name evidence="1" type="ORF">AAV94_01815</name>
</gene>
<dbReference type="EMBL" id="LBNQ01000009">
    <property type="protein sequence ID" value="KKW69147.1"/>
    <property type="molecule type" value="Genomic_DNA"/>
</dbReference>
<dbReference type="STRING" id="1610491.AAV94_01815"/>
<reference evidence="1 2" key="1">
    <citation type="submission" date="2015-05" db="EMBL/GenBank/DDBJ databases">
        <title>Draft genome sequence of Lampropedia sp. CT6, isolated from the microbial mat of a hot water spring, located at Manikaran, India.</title>
        <authorList>
            <person name="Tripathi C."/>
            <person name="Rani P."/>
            <person name="Mahato N.K."/>
            <person name="Lal R."/>
        </authorList>
    </citation>
    <scope>NUCLEOTIDE SEQUENCE [LARGE SCALE GENOMIC DNA]</scope>
    <source>
        <strain evidence="1 2">CT6</strain>
    </source>
</reference>
<evidence type="ECO:0000313" key="2">
    <source>
        <dbReference type="Proteomes" id="UP000050580"/>
    </source>
</evidence>
<keyword evidence="2" id="KW-1185">Reference proteome</keyword>
<evidence type="ECO:0000313" key="1">
    <source>
        <dbReference type="EMBL" id="KKW69147.1"/>
    </source>
</evidence>
<sequence length="199" mass="21952">MHPLTLELAQVAAALVVEEGMELGAAKQRALRQLNAPRGTPLPDNRTLEAAVREYIQIFCAQEQPQALAALRALALHWMQQLSSFQPLLGGTVWSGTATRHSAIHLQLFCDDAKALPMWLLDRRWRFDTQEQRGLHGLSTEVLVVQVATHEPQLESPVPVCLWNNPSSALRGALQPDADGQSPRGTLQALRARMAESET</sequence>
<protein>
    <submittedName>
        <fullName evidence="1">Uncharacterized protein</fullName>
    </submittedName>
</protein>
<dbReference type="OrthoDB" id="9157371at2"/>
<dbReference type="AlphaFoldDB" id="A0A0U1Q322"/>
<accession>A0A0U1Q322</accession>
<organism evidence="1 2">
    <name type="scientific">Lampropedia cohaerens</name>
    <dbReference type="NCBI Taxonomy" id="1610491"/>
    <lineage>
        <taxon>Bacteria</taxon>
        <taxon>Pseudomonadati</taxon>
        <taxon>Pseudomonadota</taxon>
        <taxon>Betaproteobacteria</taxon>
        <taxon>Burkholderiales</taxon>
        <taxon>Comamonadaceae</taxon>
        <taxon>Lampropedia</taxon>
    </lineage>
</organism>
<dbReference type="RefSeq" id="WP_046740581.1">
    <property type="nucleotide sequence ID" value="NZ_LBNQ01000009.1"/>
</dbReference>
<comment type="caution">
    <text evidence="1">The sequence shown here is derived from an EMBL/GenBank/DDBJ whole genome shotgun (WGS) entry which is preliminary data.</text>
</comment>
<dbReference type="Proteomes" id="UP000050580">
    <property type="component" value="Unassembled WGS sequence"/>
</dbReference>
<proteinExistence type="predicted"/>